<dbReference type="AlphaFoldDB" id="A0A7G5BSA5"/>
<sequence length="127" mass="14624">MNFANNQLNQNLHQCEQIIQQLVNQTQQASQNYQQLLQQEQQNAQRLEELAHREQRAAQMIQTALHGHQTAIQQLQQVANLCRQIEQMAQVQFNSSITHANVNPYAQPANANFAQPIGMNTNYRSMQ</sequence>
<proteinExistence type="predicted"/>
<feature type="coiled-coil region" evidence="1">
    <location>
        <begin position="5"/>
        <end position="57"/>
    </location>
</feature>
<accession>A0A7G5BSA5</accession>
<keyword evidence="1" id="KW-0175">Coiled coil</keyword>
<dbReference type="KEGG" id="cchl:FPL14_00420"/>
<evidence type="ECO:0008006" key="4">
    <source>
        <dbReference type="Google" id="ProtNLM"/>
    </source>
</evidence>
<reference evidence="2 3" key="1">
    <citation type="submission" date="2019-07" db="EMBL/GenBank/DDBJ databases">
        <authorList>
            <person name="Kim J.K."/>
            <person name="Cheong H.-M."/>
            <person name="Choi Y."/>
            <person name="Hwang K.J."/>
            <person name="Lee S."/>
            <person name="Choi C."/>
        </authorList>
    </citation>
    <scope>NUCLEOTIDE SEQUENCE [LARGE SCALE GENOMIC DNA]</scope>
    <source>
        <strain evidence="2 3">KS 22</strain>
    </source>
</reference>
<organism evidence="2 3">
    <name type="scientific">Cohnella cholangitidis</name>
    <dbReference type="NCBI Taxonomy" id="2598458"/>
    <lineage>
        <taxon>Bacteria</taxon>
        <taxon>Bacillati</taxon>
        <taxon>Bacillota</taxon>
        <taxon>Bacilli</taxon>
        <taxon>Bacillales</taxon>
        <taxon>Paenibacillaceae</taxon>
        <taxon>Cohnella</taxon>
    </lineage>
</organism>
<dbReference type="RefSeq" id="WP_182301171.1">
    <property type="nucleotide sequence ID" value="NZ_CP041969.1"/>
</dbReference>
<evidence type="ECO:0000256" key="1">
    <source>
        <dbReference type="SAM" id="Coils"/>
    </source>
</evidence>
<protein>
    <recommendedName>
        <fullName evidence="4">AMP-dependent synthetase and ligase</fullName>
    </recommendedName>
</protein>
<keyword evidence="3" id="KW-1185">Reference proteome</keyword>
<evidence type="ECO:0000313" key="2">
    <source>
        <dbReference type="EMBL" id="QMV39839.1"/>
    </source>
</evidence>
<evidence type="ECO:0000313" key="3">
    <source>
        <dbReference type="Proteomes" id="UP000515679"/>
    </source>
</evidence>
<gene>
    <name evidence="2" type="ORF">FPL14_00420</name>
</gene>
<dbReference type="EMBL" id="CP041969">
    <property type="protein sequence ID" value="QMV39839.1"/>
    <property type="molecule type" value="Genomic_DNA"/>
</dbReference>
<name>A0A7G5BSA5_9BACL</name>
<dbReference type="Proteomes" id="UP000515679">
    <property type="component" value="Chromosome"/>
</dbReference>